<feature type="signal peptide" evidence="4">
    <location>
        <begin position="1"/>
        <end position="19"/>
    </location>
</feature>
<dbReference type="Proteomes" id="UP000179243">
    <property type="component" value="Unassembled WGS sequence"/>
</dbReference>
<evidence type="ECO:0000313" key="5">
    <source>
        <dbReference type="EMBL" id="OGK05444.1"/>
    </source>
</evidence>
<dbReference type="InterPro" id="IPR002110">
    <property type="entry name" value="Ankyrin_rpt"/>
</dbReference>
<dbReference type="PROSITE" id="PS50297">
    <property type="entry name" value="ANK_REP_REGION"/>
    <property type="match status" value="2"/>
</dbReference>
<accession>A0A1F7FFH1</accession>
<name>A0A1F7FFH1_UNCRA</name>
<dbReference type="Pfam" id="PF12796">
    <property type="entry name" value="Ank_2"/>
    <property type="match status" value="2"/>
</dbReference>
<dbReference type="Gene3D" id="1.25.40.20">
    <property type="entry name" value="Ankyrin repeat-containing domain"/>
    <property type="match status" value="2"/>
</dbReference>
<protein>
    <submittedName>
        <fullName evidence="5">Uncharacterized protein</fullName>
    </submittedName>
</protein>
<evidence type="ECO:0000256" key="1">
    <source>
        <dbReference type="ARBA" id="ARBA00022737"/>
    </source>
</evidence>
<dbReference type="AlphaFoldDB" id="A0A1F7FFH1"/>
<organism evidence="5 6">
    <name type="scientific">Candidatus Raymondbacteria bacterium RIFOXYD12_FULL_49_13</name>
    <dbReference type="NCBI Taxonomy" id="1817890"/>
    <lineage>
        <taxon>Bacteria</taxon>
        <taxon>Raymondiibacteriota</taxon>
    </lineage>
</organism>
<comment type="caution">
    <text evidence="5">The sequence shown here is derived from an EMBL/GenBank/DDBJ whole genome shotgun (WGS) entry which is preliminary data.</text>
</comment>
<feature type="chain" id="PRO_5009528667" evidence="4">
    <location>
        <begin position="20"/>
        <end position="460"/>
    </location>
</feature>
<evidence type="ECO:0000256" key="4">
    <source>
        <dbReference type="SAM" id="SignalP"/>
    </source>
</evidence>
<proteinExistence type="predicted"/>
<keyword evidence="4" id="KW-0732">Signal</keyword>
<sequence length="460" mass="49182">MKQAIIALFVSTFFCISFADPNTDLVSACKQGNLEAVKKTIDAGADVNKIGADGNSPIASAFFWPEIVQLLLDKGADPNGGNYPALISACNSYSVNVVEMLLQKGADPNKPGKVDPGTTFRTLIAAEKAKGKKANEAAIKAWEGALANSKPSEVTAIQVTVQQTNCVPCLQKILEKGAKIQSSSADNSNLAHNFAAFSMTAEERKAQYKNGKPAMESFGLKVPDWYADLPATANGTPAQMFELLKNANVDINQKNASDYTPLLVALVSGKLDAAKAIVAAGADVNHLTKDKKSALSLAAKRGDLALVNLLIERGADVTHETWDLDNTTGQYAKGFTALSYAVIYNHLEVAKALLAAGCKETEGISGYFVAPNGCAYDLSKKSSIYFAIENNNMEMVKMLADANNFWMNHQMEMKARTGKMGKGSAEKGACLMAGGKFSPSKYAKELGFKEIQKYLESKGK</sequence>
<evidence type="ECO:0000256" key="3">
    <source>
        <dbReference type="PROSITE-ProRule" id="PRU00023"/>
    </source>
</evidence>
<dbReference type="PROSITE" id="PS50088">
    <property type="entry name" value="ANK_REPEAT"/>
    <property type="match status" value="2"/>
</dbReference>
<keyword evidence="2 3" id="KW-0040">ANK repeat</keyword>
<reference evidence="5 6" key="1">
    <citation type="journal article" date="2016" name="Nat. Commun.">
        <title>Thousands of microbial genomes shed light on interconnected biogeochemical processes in an aquifer system.</title>
        <authorList>
            <person name="Anantharaman K."/>
            <person name="Brown C.T."/>
            <person name="Hug L.A."/>
            <person name="Sharon I."/>
            <person name="Castelle C.J."/>
            <person name="Probst A.J."/>
            <person name="Thomas B.C."/>
            <person name="Singh A."/>
            <person name="Wilkins M.J."/>
            <person name="Karaoz U."/>
            <person name="Brodie E.L."/>
            <person name="Williams K.H."/>
            <person name="Hubbard S.S."/>
            <person name="Banfield J.F."/>
        </authorList>
    </citation>
    <scope>NUCLEOTIDE SEQUENCE [LARGE SCALE GENOMIC DNA]</scope>
</reference>
<feature type="repeat" description="ANK" evidence="3">
    <location>
        <begin position="257"/>
        <end position="289"/>
    </location>
</feature>
<gene>
    <name evidence="5" type="ORF">A2519_03345</name>
</gene>
<dbReference type="SUPFAM" id="SSF48403">
    <property type="entry name" value="Ankyrin repeat"/>
    <property type="match status" value="1"/>
</dbReference>
<dbReference type="SMART" id="SM00248">
    <property type="entry name" value="ANK"/>
    <property type="match status" value="8"/>
</dbReference>
<evidence type="ECO:0000256" key="2">
    <source>
        <dbReference type="ARBA" id="ARBA00023043"/>
    </source>
</evidence>
<evidence type="ECO:0000313" key="6">
    <source>
        <dbReference type="Proteomes" id="UP000179243"/>
    </source>
</evidence>
<dbReference type="Pfam" id="PF00023">
    <property type="entry name" value="Ank"/>
    <property type="match status" value="1"/>
</dbReference>
<dbReference type="InterPro" id="IPR036770">
    <property type="entry name" value="Ankyrin_rpt-contain_sf"/>
</dbReference>
<keyword evidence="1" id="KW-0677">Repeat</keyword>
<dbReference type="EMBL" id="MFYX01000056">
    <property type="protein sequence ID" value="OGK05444.1"/>
    <property type="molecule type" value="Genomic_DNA"/>
</dbReference>
<dbReference type="PANTHER" id="PTHR24126">
    <property type="entry name" value="ANKYRIN REPEAT, PH AND SEC7 DOMAIN CONTAINING PROTEIN SECG-RELATED"/>
    <property type="match status" value="1"/>
</dbReference>
<feature type="repeat" description="ANK" evidence="3">
    <location>
        <begin position="290"/>
        <end position="322"/>
    </location>
</feature>